<organism evidence="4">
    <name type="scientific">Caenorhabditis remanei</name>
    <name type="common">Caenorhabditis vulgaris</name>
    <dbReference type="NCBI Taxonomy" id="31234"/>
    <lineage>
        <taxon>Eukaryota</taxon>
        <taxon>Metazoa</taxon>
        <taxon>Ecdysozoa</taxon>
        <taxon>Nematoda</taxon>
        <taxon>Chromadorea</taxon>
        <taxon>Rhabditida</taxon>
        <taxon>Rhabditina</taxon>
        <taxon>Rhabditomorpha</taxon>
        <taxon>Rhabditoidea</taxon>
        <taxon>Rhabditidae</taxon>
        <taxon>Peloderinae</taxon>
        <taxon>Caenorhabditis</taxon>
    </lineage>
</organism>
<evidence type="ECO:0000256" key="2">
    <source>
        <dbReference type="SAM" id="MobiDB-lite"/>
    </source>
</evidence>
<feature type="coiled-coil region" evidence="1">
    <location>
        <begin position="19"/>
        <end position="46"/>
    </location>
</feature>
<feature type="compositionally biased region" description="Basic and acidic residues" evidence="2">
    <location>
        <begin position="157"/>
        <end position="183"/>
    </location>
</feature>
<dbReference type="KEGG" id="crq:GCK72_023582"/>
<feature type="compositionally biased region" description="Basic and acidic residues" evidence="2">
    <location>
        <begin position="87"/>
        <end position="106"/>
    </location>
</feature>
<feature type="compositionally biased region" description="Polar residues" evidence="2">
    <location>
        <begin position="230"/>
        <end position="242"/>
    </location>
</feature>
<feature type="region of interest" description="Disordered" evidence="2">
    <location>
        <begin position="78"/>
        <end position="242"/>
    </location>
</feature>
<dbReference type="HOGENOM" id="CLU_824496_0_0_1"/>
<sequence length="337" mass="38836">MKKRLETASMNDSALKKRFADINETMQKMQKKIDSQDEEIDTLKLTVSKLTTALNLRGNVLDVMKDSEHYGKDLIEQYNGEDLTGNDWKRSERKEQKEEKSERSFENEQPVWNYNSFYDEDADSHESSYLSSNYEDETDEIDSSEEFDPLGPKQVKRNKESKKNDKSRGTATGLEKEQEKIFNEKGFSYTKPSYDKPFTVSPSTSRWQVSLKEQKETSTGSNKPEERTSNRNGYSTVENTATQPKTGKWVYNYKPPPPISISKSIYPGDMTYTYSNPNARRKFERKPVQDSPTEPEMTSSEKEKAIEKKSSKEDAAKGKPLYDWGGPPTGEKLPWHK</sequence>
<evidence type="ECO:0000313" key="4">
    <source>
        <dbReference type="Proteomes" id="UP000008281"/>
    </source>
</evidence>
<feature type="compositionally biased region" description="Acidic residues" evidence="2">
    <location>
        <begin position="134"/>
        <end position="148"/>
    </location>
</feature>
<feature type="compositionally biased region" description="Basic and acidic residues" evidence="2">
    <location>
        <begin position="299"/>
        <end position="317"/>
    </location>
</feature>
<dbReference type="CTD" id="9803346"/>
<evidence type="ECO:0000256" key="1">
    <source>
        <dbReference type="SAM" id="Coils"/>
    </source>
</evidence>
<gene>
    <name evidence="3" type="ORF">CRE_07217</name>
</gene>
<dbReference type="RefSeq" id="XP_003109723.2">
    <property type="nucleotide sequence ID" value="XM_003109675.2"/>
</dbReference>
<name>E3M2X8_CAERE</name>
<keyword evidence="1" id="KW-0175">Coiled coil</keyword>
<dbReference type="InParanoid" id="E3M2X8"/>
<dbReference type="EMBL" id="DS268422">
    <property type="protein sequence ID" value="EFO89865.1"/>
    <property type="molecule type" value="Genomic_DNA"/>
</dbReference>
<feature type="region of interest" description="Disordered" evidence="2">
    <location>
        <begin position="260"/>
        <end position="337"/>
    </location>
</feature>
<protein>
    <submittedName>
        <fullName evidence="3">Uncharacterized protein</fullName>
    </submittedName>
</protein>
<accession>E3M2X8</accession>
<dbReference type="Proteomes" id="UP000008281">
    <property type="component" value="Unassembled WGS sequence"/>
</dbReference>
<keyword evidence="4" id="KW-1185">Reference proteome</keyword>
<reference evidence="3" key="1">
    <citation type="submission" date="2007-07" db="EMBL/GenBank/DDBJ databases">
        <title>PCAP assembly of the Caenorhabditis remanei genome.</title>
        <authorList>
            <consortium name="The Caenorhabditis remanei Sequencing Consortium"/>
            <person name="Wilson R.K."/>
        </authorList>
    </citation>
    <scope>NUCLEOTIDE SEQUENCE [LARGE SCALE GENOMIC DNA]</scope>
    <source>
        <strain evidence="3">PB4641</strain>
    </source>
</reference>
<dbReference type="GeneID" id="9803346"/>
<proteinExistence type="predicted"/>
<evidence type="ECO:0000313" key="3">
    <source>
        <dbReference type="EMBL" id="EFO89865.1"/>
    </source>
</evidence>
<dbReference type="AlphaFoldDB" id="E3M2X8"/>